<dbReference type="Proteomes" id="UP000037460">
    <property type="component" value="Unassembled WGS sequence"/>
</dbReference>
<evidence type="ECO:0000313" key="1">
    <source>
        <dbReference type="EMBL" id="KOO35758.1"/>
    </source>
</evidence>
<dbReference type="OrthoDB" id="496551at2759"/>
<proteinExistence type="predicted"/>
<keyword evidence="2" id="KW-1185">Reference proteome</keyword>
<evidence type="ECO:0000313" key="2">
    <source>
        <dbReference type="Proteomes" id="UP000037460"/>
    </source>
</evidence>
<evidence type="ECO:0008006" key="3">
    <source>
        <dbReference type="Google" id="ProtNLM"/>
    </source>
</evidence>
<protein>
    <recommendedName>
        <fullName evidence="3">Methyltransferase domain-containing protein</fullName>
    </recommendedName>
</protein>
<comment type="caution">
    <text evidence="1">The sequence shown here is derived from an EMBL/GenBank/DDBJ whole genome shotgun (WGS) entry which is preliminary data.</text>
</comment>
<dbReference type="AlphaFoldDB" id="A0A0M0KBG2"/>
<organism evidence="1 2">
    <name type="scientific">Chrysochromulina tobinii</name>
    <dbReference type="NCBI Taxonomy" id="1460289"/>
    <lineage>
        <taxon>Eukaryota</taxon>
        <taxon>Haptista</taxon>
        <taxon>Haptophyta</taxon>
        <taxon>Prymnesiophyceae</taxon>
        <taxon>Prymnesiales</taxon>
        <taxon>Chrysochromulinaceae</taxon>
        <taxon>Chrysochromulina</taxon>
    </lineage>
</organism>
<sequence>MSSADHGLPEDADEDQKGTIVSNEEWCEWLRKDLRSSPVYATHSALLDECCDIAARWRARFWERKALWGRIRRGRRLAKELAEVAPVIARTRAAIEALDLPEGSPKVVILDLCSGFGYLGMFLSELLPADKVERIVLVDIMWAPHNVERQEKHLNPEHVLDPNWPIRLTTSRANLKIPSDRRILARAFLAHGAPAMILGVHLCGMLSLRCIDLYNSCPGFFFLALKPCCLPKKLFANRGDVFEGANGHWFAAAAVAVVGKWNQGNWHGASRIELERKYHIWVANLSNFLAGGAPSAQAAAAAEERRAARLAEFKSQRRKEKHERRLANKSVDERAEIERLRPERELRDRRVTLTITPLSFAQLQLRCWLEVHTGTFVELR</sequence>
<dbReference type="EMBL" id="JWZX01000762">
    <property type="protein sequence ID" value="KOO35758.1"/>
    <property type="molecule type" value="Genomic_DNA"/>
</dbReference>
<accession>A0A0M0KBG2</accession>
<gene>
    <name evidence="1" type="ORF">Ctob_011048</name>
</gene>
<dbReference type="InterPro" id="IPR029063">
    <property type="entry name" value="SAM-dependent_MTases_sf"/>
</dbReference>
<name>A0A0M0KBG2_9EUKA</name>
<reference evidence="2" key="1">
    <citation type="journal article" date="2015" name="PLoS Genet.">
        <title>Genome Sequence and Transcriptome Analyses of Chrysochromulina tobin: Metabolic Tools for Enhanced Algal Fitness in the Prominent Order Prymnesiales (Haptophyceae).</title>
        <authorList>
            <person name="Hovde B.T."/>
            <person name="Deodato C.R."/>
            <person name="Hunsperger H.M."/>
            <person name="Ryken S.A."/>
            <person name="Yost W."/>
            <person name="Jha R.K."/>
            <person name="Patterson J."/>
            <person name="Monnat R.J. Jr."/>
            <person name="Barlow S.B."/>
            <person name="Starkenburg S.R."/>
            <person name="Cattolico R.A."/>
        </authorList>
    </citation>
    <scope>NUCLEOTIDE SEQUENCE</scope>
    <source>
        <strain evidence="2">CCMP291</strain>
    </source>
</reference>
<dbReference type="SUPFAM" id="SSF53335">
    <property type="entry name" value="S-adenosyl-L-methionine-dependent methyltransferases"/>
    <property type="match status" value="1"/>
</dbReference>